<dbReference type="SMART" id="SM00829">
    <property type="entry name" value="PKS_ER"/>
    <property type="match status" value="1"/>
</dbReference>
<reference evidence="7" key="2">
    <citation type="journal article" date="2023" name="IMA Fungus">
        <title>Comparative genomic study of the Penicillium genus elucidates a diverse pangenome and 15 lateral gene transfer events.</title>
        <authorList>
            <person name="Petersen C."/>
            <person name="Sorensen T."/>
            <person name="Nielsen M.R."/>
            <person name="Sondergaard T.E."/>
            <person name="Sorensen J.L."/>
            <person name="Fitzpatrick D.A."/>
            <person name="Frisvad J.C."/>
            <person name="Nielsen K.L."/>
        </authorList>
    </citation>
    <scope>NUCLEOTIDE SEQUENCE</scope>
    <source>
        <strain evidence="7">IBT 30069</strain>
    </source>
</reference>
<gene>
    <name evidence="7" type="ORF">N7456_001121</name>
</gene>
<protein>
    <submittedName>
        <fullName evidence="7">Zinc-binding dehydrogenase family oxidoreductase</fullName>
    </submittedName>
</protein>
<dbReference type="InterPro" id="IPR011032">
    <property type="entry name" value="GroES-like_sf"/>
</dbReference>
<dbReference type="InterPro" id="IPR020843">
    <property type="entry name" value="ER"/>
</dbReference>
<reference evidence="7" key="1">
    <citation type="submission" date="2022-11" db="EMBL/GenBank/DDBJ databases">
        <authorList>
            <person name="Petersen C."/>
        </authorList>
    </citation>
    <scope>NUCLEOTIDE SEQUENCE</scope>
    <source>
        <strain evidence="7">IBT 30069</strain>
    </source>
</reference>
<evidence type="ECO:0000313" key="8">
    <source>
        <dbReference type="Proteomes" id="UP001149165"/>
    </source>
</evidence>
<keyword evidence="8" id="KW-1185">Reference proteome</keyword>
<dbReference type="PANTHER" id="PTHR45348:SF1">
    <property type="entry name" value="TRANS-ENOYL REDUCTASE STHE"/>
    <property type="match status" value="1"/>
</dbReference>
<dbReference type="InterPro" id="IPR047122">
    <property type="entry name" value="Trans-enoyl_RdTase-like"/>
</dbReference>
<dbReference type="GO" id="GO:0016651">
    <property type="term" value="F:oxidoreductase activity, acting on NAD(P)H"/>
    <property type="evidence" value="ECO:0007669"/>
    <property type="project" value="InterPro"/>
</dbReference>
<organism evidence="7 8">
    <name type="scientific">Penicillium angulare</name>
    <dbReference type="NCBI Taxonomy" id="116970"/>
    <lineage>
        <taxon>Eukaryota</taxon>
        <taxon>Fungi</taxon>
        <taxon>Dikarya</taxon>
        <taxon>Ascomycota</taxon>
        <taxon>Pezizomycotina</taxon>
        <taxon>Eurotiomycetes</taxon>
        <taxon>Eurotiomycetidae</taxon>
        <taxon>Eurotiales</taxon>
        <taxon>Aspergillaceae</taxon>
        <taxon>Penicillium</taxon>
    </lineage>
</organism>
<dbReference type="InterPro" id="IPR013154">
    <property type="entry name" value="ADH-like_N"/>
</dbReference>
<accession>A0A9W9GDB0</accession>
<evidence type="ECO:0000256" key="3">
    <source>
        <dbReference type="ARBA" id="ARBA00022741"/>
    </source>
</evidence>
<dbReference type="EMBL" id="JAPQKH010000001">
    <property type="protein sequence ID" value="KAJ5116773.1"/>
    <property type="molecule type" value="Genomic_DNA"/>
</dbReference>
<evidence type="ECO:0000313" key="7">
    <source>
        <dbReference type="EMBL" id="KAJ5116773.1"/>
    </source>
</evidence>
<dbReference type="OrthoDB" id="48317at2759"/>
<keyword evidence="5" id="KW-0560">Oxidoreductase</keyword>
<name>A0A9W9GDB0_9EURO</name>
<comment type="caution">
    <text evidence="7">The sequence shown here is derived from an EMBL/GenBank/DDBJ whole genome shotgun (WGS) entry which is preliminary data.</text>
</comment>
<keyword evidence="4" id="KW-0521">NADP</keyword>
<dbReference type="SUPFAM" id="SSF50129">
    <property type="entry name" value="GroES-like"/>
    <property type="match status" value="1"/>
</dbReference>
<dbReference type="Pfam" id="PF00107">
    <property type="entry name" value="ADH_zinc_N"/>
    <property type="match status" value="1"/>
</dbReference>
<evidence type="ECO:0000256" key="5">
    <source>
        <dbReference type="ARBA" id="ARBA00023002"/>
    </source>
</evidence>
<dbReference type="CDD" id="cd08249">
    <property type="entry name" value="enoyl_reductase_like"/>
    <property type="match status" value="1"/>
</dbReference>
<sequence length="355" mass="37525">MGEASQTQTAIVGNHEGGLVLSHEAPFPELTDDIVLVRNKAVSVNPVDTKMVGPYVTPGAIAGGDFAGIVEKVGPGAAEYNIKVGDRVSGAMLGMNPLEPTLGAFAQHVGAHSAGLLKVPEGVDFETAASMNMGFMTAGLGLFKSLDLPGYPLQPNPKPGSVLVYGGSTATGTAAIQLLKLAGYSVIATCSEHNFGLVKSYGADNVFDYRLPTCAADIKAHTKNNLLYALDCISTSQSMDLCYAALGRAGGRYTALEPFSEGIAATRKVVKPDWILGPVMLGRPIDWPAPHNRPAMPDMAEFGVKWRKTLQELYDKNVLRAHPLVIRSGSIEGIFAGMKDLKDGKLSGKKLIYPV</sequence>
<dbReference type="GO" id="GO:0000166">
    <property type="term" value="F:nucleotide binding"/>
    <property type="evidence" value="ECO:0007669"/>
    <property type="project" value="UniProtKB-KW"/>
</dbReference>
<dbReference type="Gene3D" id="3.40.50.720">
    <property type="entry name" value="NAD(P)-binding Rossmann-like Domain"/>
    <property type="match status" value="1"/>
</dbReference>
<evidence type="ECO:0000256" key="1">
    <source>
        <dbReference type="ARBA" id="ARBA00008072"/>
    </source>
</evidence>
<dbReference type="InterPro" id="IPR013149">
    <property type="entry name" value="ADH-like_C"/>
</dbReference>
<dbReference type="Gene3D" id="3.90.180.10">
    <property type="entry name" value="Medium-chain alcohol dehydrogenases, catalytic domain"/>
    <property type="match status" value="1"/>
</dbReference>
<evidence type="ECO:0000256" key="2">
    <source>
        <dbReference type="ARBA" id="ARBA00011245"/>
    </source>
</evidence>
<dbReference type="PANTHER" id="PTHR45348">
    <property type="entry name" value="HYPOTHETICAL OXIDOREDUCTASE (EUROFUNG)"/>
    <property type="match status" value="1"/>
</dbReference>
<dbReference type="Pfam" id="PF08240">
    <property type="entry name" value="ADH_N"/>
    <property type="match status" value="1"/>
</dbReference>
<comment type="similarity">
    <text evidence="1">Belongs to the zinc-containing alcohol dehydrogenase family.</text>
</comment>
<dbReference type="InterPro" id="IPR036291">
    <property type="entry name" value="NAD(P)-bd_dom_sf"/>
</dbReference>
<dbReference type="AlphaFoldDB" id="A0A9W9GDB0"/>
<proteinExistence type="inferred from homology"/>
<evidence type="ECO:0000256" key="4">
    <source>
        <dbReference type="ARBA" id="ARBA00022857"/>
    </source>
</evidence>
<feature type="domain" description="Enoyl reductase (ER)" evidence="6">
    <location>
        <begin position="17"/>
        <end position="352"/>
    </location>
</feature>
<comment type="subunit">
    <text evidence="2">Monomer.</text>
</comment>
<evidence type="ECO:0000259" key="6">
    <source>
        <dbReference type="SMART" id="SM00829"/>
    </source>
</evidence>
<keyword evidence="3" id="KW-0547">Nucleotide-binding</keyword>
<dbReference type="Proteomes" id="UP001149165">
    <property type="component" value="Unassembled WGS sequence"/>
</dbReference>
<dbReference type="SUPFAM" id="SSF51735">
    <property type="entry name" value="NAD(P)-binding Rossmann-fold domains"/>
    <property type="match status" value="1"/>
</dbReference>